<feature type="region of interest" description="Disordered" evidence="1">
    <location>
        <begin position="55"/>
        <end position="75"/>
    </location>
</feature>
<feature type="compositionally biased region" description="Basic and acidic residues" evidence="1">
    <location>
        <begin position="8"/>
        <end position="22"/>
    </location>
</feature>
<dbReference type="EMBL" id="CP097463">
    <property type="protein sequence ID" value="WAX58134.1"/>
    <property type="molecule type" value="Genomic_DNA"/>
</dbReference>
<gene>
    <name evidence="3" type="ORF">M6B22_05035</name>
</gene>
<dbReference type="InterPro" id="IPR036366">
    <property type="entry name" value="PGBDSf"/>
</dbReference>
<reference evidence="3" key="1">
    <citation type="submission" date="2022-05" db="EMBL/GenBank/DDBJ databases">
        <title>Jatrophihabitans sp. SB3-54 whole genome sequence.</title>
        <authorList>
            <person name="Suh M.K."/>
            <person name="Eom M.K."/>
            <person name="Kim J.S."/>
            <person name="Kim H.S."/>
            <person name="Do H.E."/>
            <person name="Shin Y.K."/>
            <person name="Lee J.-S."/>
        </authorList>
    </citation>
    <scope>NUCLEOTIDE SEQUENCE</scope>
    <source>
        <strain evidence="3">SB3-54</strain>
    </source>
</reference>
<evidence type="ECO:0000259" key="2">
    <source>
        <dbReference type="Pfam" id="PF01471"/>
    </source>
</evidence>
<feature type="region of interest" description="Disordered" evidence="1">
    <location>
        <begin position="129"/>
        <end position="150"/>
    </location>
</feature>
<proteinExistence type="predicted"/>
<evidence type="ECO:0000256" key="1">
    <source>
        <dbReference type="SAM" id="MobiDB-lite"/>
    </source>
</evidence>
<dbReference type="InterPro" id="IPR002477">
    <property type="entry name" value="Peptidoglycan-bd-like"/>
</dbReference>
<dbReference type="SUPFAM" id="SSF47090">
    <property type="entry name" value="PGBD-like"/>
    <property type="match status" value="2"/>
</dbReference>
<feature type="region of interest" description="Disordered" evidence="1">
    <location>
        <begin position="1"/>
        <end position="33"/>
    </location>
</feature>
<feature type="compositionally biased region" description="Pro residues" evidence="1">
    <location>
        <begin position="138"/>
        <end position="149"/>
    </location>
</feature>
<feature type="domain" description="Peptidoglycan binding-like" evidence="2">
    <location>
        <begin position="74"/>
        <end position="132"/>
    </location>
</feature>
<dbReference type="Pfam" id="PF01471">
    <property type="entry name" value="PG_binding_1"/>
    <property type="match status" value="2"/>
</dbReference>
<name>A0ABY7JZX5_9ACTN</name>
<evidence type="ECO:0000313" key="3">
    <source>
        <dbReference type="EMBL" id="WAX58134.1"/>
    </source>
</evidence>
<protein>
    <submittedName>
        <fullName evidence="3">Peptidoglycan-binding protein</fullName>
    </submittedName>
</protein>
<sequence length="568" mass="57605">MARSSWVEPDRAGPRARPDRPATPHVTAAQPGPALVPAHLADLQRLAGNRAVARLQRQGGGTATAHRTVRAGSTGADVEELQTKLNAALPGAEPLVVDGIFGPRTRAAVVAFQGGHALAADGVAGPITWGALDSGGTTPPPPPPPPAPPGLATLRPGSTGADVAAAQQKLNAAGLGIAVLAIDGVYDRTTALVVLTFQLTHGITPTGILDPASRVALDAAVPGGGHDAAGIENAVANPRGAHPLGTQVPGTSLHPVVGPAPNVASGPAVREAQQKLNIWNLTQPTPATPLAEDSTWTAADTALLTTFQSTHGLTVGPLNAACWTALDAAAPEATSGFEQREWTEIVGGHQYQMTGTSASRYSWSLDPAGSTGNVMNVTARVNFTGQPPSGAWTGFVQAKWNRFAAQNAANEKVNIDFHLVSGSGPDAHDVLVKTGTGRANAGTWFLGDTHAADTVPHEFGHLIGLSDEYQLHSGDYRTVTGHEPTVGDAAGPAGVTAAQMAQHIQTQMITLSAANVAAVSTGVGLRSGAYTQQVLEAYAALPAVTLPAIAPVAPTGTSPGDPGRAAAG</sequence>
<accession>A0ABY7JZX5</accession>
<dbReference type="Gene3D" id="1.10.101.10">
    <property type="entry name" value="PGBD-like superfamily/PGBD"/>
    <property type="match status" value="3"/>
</dbReference>
<dbReference type="SUPFAM" id="SSF55486">
    <property type="entry name" value="Metalloproteases ('zincins'), catalytic domain"/>
    <property type="match status" value="1"/>
</dbReference>
<evidence type="ECO:0000313" key="4">
    <source>
        <dbReference type="Proteomes" id="UP001164693"/>
    </source>
</evidence>
<keyword evidence="4" id="KW-1185">Reference proteome</keyword>
<feature type="domain" description="Peptidoglycan binding-like" evidence="2">
    <location>
        <begin position="159"/>
        <end position="213"/>
    </location>
</feature>
<organism evidence="3 4">
    <name type="scientific">Jatrophihabitans cynanchi</name>
    <dbReference type="NCBI Taxonomy" id="2944128"/>
    <lineage>
        <taxon>Bacteria</taxon>
        <taxon>Bacillati</taxon>
        <taxon>Actinomycetota</taxon>
        <taxon>Actinomycetes</taxon>
        <taxon>Jatrophihabitantales</taxon>
        <taxon>Jatrophihabitantaceae</taxon>
        <taxon>Jatrophihabitans</taxon>
    </lineage>
</organism>
<dbReference type="InterPro" id="IPR036365">
    <property type="entry name" value="PGBD-like_sf"/>
</dbReference>
<dbReference type="Proteomes" id="UP001164693">
    <property type="component" value="Chromosome"/>
</dbReference>
<dbReference type="RefSeq" id="WP_269444684.1">
    <property type="nucleotide sequence ID" value="NZ_CP097463.1"/>
</dbReference>